<gene>
    <name evidence="2" type="ORF">FOE67_22680</name>
</gene>
<dbReference type="EMBL" id="VKHS01000815">
    <property type="protein sequence ID" value="MBB0232226.1"/>
    <property type="molecule type" value="Genomic_DNA"/>
</dbReference>
<accession>A0A7W3T7Q8</accession>
<dbReference type="RefSeq" id="WP_182666769.1">
    <property type="nucleotide sequence ID" value="NZ_VKHS01000815.1"/>
</dbReference>
<feature type="non-terminal residue" evidence="2">
    <location>
        <position position="62"/>
    </location>
</feature>
<protein>
    <submittedName>
        <fullName evidence="2">Uncharacterized protein</fullName>
    </submittedName>
</protein>
<dbReference type="AlphaFoldDB" id="A0A7W3T7Q8"/>
<feature type="region of interest" description="Disordered" evidence="1">
    <location>
        <begin position="1"/>
        <end position="39"/>
    </location>
</feature>
<dbReference type="Proteomes" id="UP000530234">
    <property type="component" value="Unassembled WGS sequence"/>
</dbReference>
<organism evidence="2 3">
    <name type="scientific">Streptomyces calidiresistens</name>
    <dbReference type="NCBI Taxonomy" id="1485586"/>
    <lineage>
        <taxon>Bacteria</taxon>
        <taxon>Bacillati</taxon>
        <taxon>Actinomycetota</taxon>
        <taxon>Actinomycetes</taxon>
        <taxon>Kitasatosporales</taxon>
        <taxon>Streptomycetaceae</taxon>
        <taxon>Streptomyces</taxon>
    </lineage>
</organism>
<evidence type="ECO:0000313" key="2">
    <source>
        <dbReference type="EMBL" id="MBB0232226.1"/>
    </source>
</evidence>
<keyword evidence="3" id="KW-1185">Reference proteome</keyword>
<name>A0A7W3T7Q8_9ACTN</name>
<evidence type="ECO:0000256" key="1">
    <source>
        <dbReference type="SAM" id="MobiDB-lite"/>
    </source>
</evidence>
<evidence type="ECO:0000313" key="3">
    <source>
        <dbReference type="Proteomes" id="UP000530234"/>
    </source>
</evidence>
<reference evidence="3" key="1">
    <citation type="submission" date="2019-10" db="EMBL/GenBank/DDBJ databases">
        <title>Streptomyces sp. nov., a novel actinobacterium isolated from alkaline environment.</title>
        <authorList>
            <person name="Golinska P."/>
        </authorList>
    </citation>
    <scope>NUCLEOTIDE SEQUENCE [LARGE SCALE GENOMIC DNA]</scope>
    <source>
        <strain evidence="3">DSM 42108</strain>
    </source>
</reference>
<sequence length="62" mass="6421">MTADTSRDAGSRAGSDDSYPAARLRVLGGDGPTGAPRRAELARVTDRWLADLLNAPTPEGAP</sequence>
<proteinExistence type="predicted"/>
<comment type="caution">
    <text evidence="2">The sequence shown here is derived from an EMBL/GenBank/DDBJ whole genome shotgun (WGS) entry which is preliminary data.</text>
</comment>
<feature type="compositionally biased region" description="Basic and acidic residues" evidence="1">
    <location>
        <begin position="1"/>
        <end position="10"/>
    </location>
</feature>